<protein>
    <recommendedName>
        <fullName evidence="2">DUF5786 domain-containing protein</fullName>
    </recommendedName>
</protein>
<proteinExistence type="predicted"/>
<reference evidence="4" key="1">
    <citation type="submission" date="2016-10" db="EMBL/GenBank/DDBJ databases">
        <authorList>
            <person name="Varghese N."/>
            <person name="Submissions S."/>
        </authorList>
    </citation>
    <scope>NUCLEOTIDE SEQUENCE [LARGE SCALE GENOMIC DNA]</scope>
    <source>
        <strain evidence="4">DSM 22427</strain>
    </source>
</reference>
<feature type="domain" description="DUF5786" evidence="2">
    <location>
        <begin position="7"/>
        <end position="58"/>
    </location>
</feature>
<name>A0A1I6PUQ6_9EURY</name>
<sequence length="64" mass="7238">MEHRMGFGSYDESEQQEVDADFDDDDAVESEQSHHDGTLEFENGASSDELLDRLAEIKDEDDDA</sequence>
<feature type="region of interest" description="Disordered" evidence="1">
    <location>
        <begin position="1"/>
        <end position="49"/>
    </location>
</feature>
<dbReference type="EMBL" id="FOZS01000001">
    <property type="protein sequence ID" value="SFS43961.1"/>
    <property type="molecule type" value="Genomic_DNA"/>
</dbReference>
<evidence type="ECO:0000259" key="2">
    <source>
        <dbReference type="Pfam" id="PF19099"/>
    </source>
</evidence>
<evidence type="ECO:0000256" key="1">
    <source>
        <dbReference type="SAM" id="MobiDB-lite"/>
    </source>
</evidence>
<dbReference type="Pfam" id="PF19099">
    <property type="entry name" value="DUF5786"/>
    <property type="match status" value="1"/>
</dbReference>
<gene>
    <name evidence="3" type="ORF">SAMN04488556_0796</name>
</gene>
<dbReference type="Proteomes" id="UP000199199">
    <property type="component" value="Unassembled WGS sequence"/>
</dbReference>
<dbReference type="AlphaFoldDB" id="A0A1I6PUQ6"/>
<dbReference type="InterPro" id="IPR043902">
    <property type="entry name" value="DUF5786"/>
</dbReference>
<feature type="compositionally biased region" description="Acidic residues" evidence="1">
    <location>
        <begin position="11"/>
        <end position="29"/>
    </location>
</feature>
<accession>A0A1I6PUQ6</accession>
<keyword evidence="4" id="KW-1185">Reference proteome</keyword>
<organism evidence="3 4">
    <name type="scientific">Halostagnicola kamekurae</name>
    <dbReference type="NCBI Taxonomy" id="619731"/>
    <lineage>
        <taxon>Archaea</taxon>
        <taxon>Methanobacteriati</taxon>
        <taxon>Methanobacteriota</taxon>
        <taxon>Stenosarchaea group</taxon>
        <taxon>Halobacteria</taxon>
        <taxon>Halobacteriales</taxon>
        <taxon>Natrialbaceae</taxon>
        <taxon>Halostagnicola</taxon>
    </lineage>
</organism>
<evidence type="ECO:0000313" key="4">
    <source>
        <dbReference type="Proteomes" id="UP000199199"/>
    </source>
</evidence>
<evidence type="ECO:0000313" key="3">
    <source>
        <dbReference type="EMBL" id="SFS43961.1"/>
    </source>
</evidence>